<comment type="caution">
    <text evidence="8">The sequence shown here is derived from an EMBL/GenBank/DDBJ whole genome shotgun (WGS) entry which is preliminary data.</text>
</comment>
<evidence type="ECO:0000256" key="2">
    <source>
        <dbReference type="ARBA" id="ARBA00022448"/>
    </source>
</evidence>
<dbReference type="InterPro" id="IPR020846">
    <property type="entry name" value="MFS_dom"/>
</dbReference>
<feature type="transmembrane region" description="Helical" evidence="6">
    <location>
        <begin position="16"/>
        <end position="35"/>
    </location>
</feature>
<dbReference type="GO" id="GO:0005886">
    <property type="term" value="C:plasma membrane"/>
    <property type="evidence" value="ECO:0007669"/>
    <property type="project" value="UniProtKB-SubCell"/>
</dbReference>
<sequence length="431" mass="47238">MTSTVNVTSSPGRTRWRRIIPVAFLMYTIAYMDRINVGFGFDGMEKGLHISASTAGLAGGIFFFGYLFLQIPGGYIASKFSAKKFVFASLLVWGVFAVLTGLVQNKTELLVVRFLLGVAEGGVWPATLVLLSHWFPQDERARANMYWMFCLPAAAIIMAPLSGLIVQHLSWRYLFVLEGIPPFIWAIVWWIFIDDSPDTASFISPEERAYLQKKFQEDRAAAQDVSPSWKKAFTNPKVWLLVGIYFLVQVGFYGFALWLPTVIKNLTKTGFTETGLVTALPYLAALIVMWINANHSDKTGERKAHVALPLIFGGLALLGSTLTTQNILVSLIFLILTEAFMLPYIGVFWTLPPLLVTAEGLGPTMGLINGIGNLGGFFGPFIVGALITATHSTFAGLVTLTGVLIVAGLLVFSLPVHTPRVGKVTTKPVLH</sequence>
<feature type="transmembrane region" description="Helical" evidence="6">
    <location>
        <begin position="85"/>
        <end position="103"/>
    </location>
</feature>
<keyword evidence="3 6" id="KW-0812">Transmembrane</keyword>
<feature type="transmembrane region" description="Helical" evidence="6">
    <location>
        <begin position="110"/>
        <end position="134"/>
    </location>
</feature>
<organism evidence="8 9">
    <name type="scientific">Sulfobacillus thermosulfidooxidans</name>
    <dbReference type="NCBI Taxonomy" id="28034"/>
    <lineage>
        <taxon>Bacteria</taxon>
        <taxon>Bacillati</taxon>
        <taxon>Bacillota</taxon>
        <taxon>Clostridia</taxon>
        <taxon>Eubacteriales</taxon>
        <taxon>Clostridiales Family XVII. Incertae Sedis</taxon>
        <taxon>Sulfobacillus</taxon>
    </lineage>
</organism>
<accession>A0A2T2WU65</accession>
<keyword evidence="2" id="KW-0813">Transport</keyword>
<keyword evidence="4 6" id="KW-1133">Transmembrane helix</keyword>
<dbReference type="PROSITE" id="PS50850">
    <property type="entry name" value="MFS"/>
    <property type="match status" value="1"/>
</dbReference>
<dbReference type="SUPFAM" id="SSF103473">
    <property type="entry name" value="MFS general substrate transporter"/>
    <property type="match status" value="1"/>
</dbReference>
<evidence type="ECO:0000256" key="6">
    <source>
        <dbReference type="SAM" id="Phobius"/>
    </source>
</evidence>
<evidence type="ECO:0000256" key="5">
    <source>
        <dbReference type="ARBA" id="ARBA00023136"/>
    </source>
</evidence>
<reference evidence="8 9" key="1">
    <citation type="journal article" date="2014" name="BMC Genomics">
        <title>Comparison of environmental and isolate Sulfobacillus genomes reveals diverse carbon, sulfur, nitrogen, and hydrogen metabolisms.</title>
        <authorList>
            <person name="Justice N.B."/>
            <person name="Norman A."/>
            <person name="Brown C.T."/>
            <person name="Singh A."/>
            <person name="Thomas B.C."/>
            <person name="Banfield J.F."/>
        </authorList>
    </citation>
    <scope>NUCLEOTIDE SEQUENCE [LARGE SCALE GENOMIC DNA]</scope>
    <source>
        <strain evidence="8">AMDSBA5</strain>
    </source>
</reference>
<feature type="domain" description="Major facilitator superfamily (MFS) profile" evidence="7">
    <location>
        <begin position="19"/>
        <end position="419"/>
    </location>
</feature>
<feature type="transmembrane region" description="Helical" evidence="6">
    <location>
        <begin position="394"/>
        <end position="414"/>
    </location>
</feature>
<feature type="transmembrane region" description="Helical" evidence="6">
    <location>
        <begin position="146"/>
        <end position="166"/>
    </location>
</feature>
<proteinExistence type="predicted"/>
<feature type="transmembrane region" description="Helical" evidence="6">
    <location>
        <begin position="367"/>
        <end position="387"/>
    </location>
</feature>
<dbReference type="Pfam" id="PF07690">
    <property type="entry name" value="MFS_1"/>
    <property type="match status" value="1"/>
</dbReference>
<evidence type="ECO:0000256" key="1">
    <source>
        <dbReference type="ARBA" id="ARBA00004651"/>
    </source>
</evidence>
<feature type="transmembrane region" description="Helical" evidence="6">
    <location>
        <begin position="173"/>
        <end position="192"/>
    </location>
</feature>
<evidence type="ECO:0000256" key="3">
    <source>
        <dbReference type="ARBA" id="ARBA00022692"/>
    </source>
</evidence>
<comment type="subcellular location">
    <subcellularLocation>
        <location evidence="1">Cell membrane</location>
        <topology evidence="1">Multi-pass membrane protein</topology>
    </subcellularLocation>
</comment>
<protein>
    <submittedName>
        <fullName evidence="8">MFS transporter</fullName>
    </submittedName>
</protein>
<dbReference type="AlphaFoldDB" id="A0A2T2WU65"/>
<dbReference type="Proteomes" id="UP000242705">
    <property type="component" value="Unassembled WGS sequence"/>
</dbReference>
<gene>
    <name evidence="8" type="ORF">C7B47_11120</name>
</gene>
<feature type="transmembrane region" description="Helical" evidence="6">
    <location>
        <begin position="47"/>
        <end position="69"/>
    </location>
</feature>
<dbReference type="CDD" id="cd17319">
    <property type="entry name" value="MFS_ExuT_GudP_like"/>
    <property type="match status" value="1"/>
</dbReference>
<dbReference type="PANTHER" id="PTHR43791:SF100">
    <property type="entry name" value="SUGAR TRANSPORTER"/>
    <property type="match status" value="1"/>
</dbReference>
<feature type="transmembrane region" description="Helical" evidence="6">
    <location>
        <begin position="327"/>
        <end position="347"/>
    </location>
</feature>
<dbReference type="InterPro" id="IPR036259">
    <property type="entry name" value="MFS_trans_sf"/>
</dbReference>
<dbReference type="InterPro" id="IPR011701">
    <property type="entry name" value="MFS"/>
</dbReference>
<evidence type="ECO:0000256" key="4">
    <source>
        <dbReference type="ARBA" id="ARBA00022989"/>
    </source>
</evidence>
<dbReference type="GO" id="GO:0022857">
    <property type="term" value="F:transmembrane transporter activity"/>
    <property type="evidence" value="ECO:0007669"/>
    <property type="project" value="InterPro"/>
</dbReference>
<keyword evidence="5 6" id="KW-0472">Membrane</keyword>
<dbReference type="Gene3D" id="1.20.1250.20">
    <property type="entry name" value="MFS general substrate transporter like domains"/>
    <property type="match status" value="2"/>
</dbReference>
<evidence type="ECO:0000313" key="9">
    <source>
        <dbReference type="Proteomes" id="UP000242705"/>
    </source>
</evidence>
<dbReference type="PANTHER" id="PTHR43791">
    <property type="entry name" value="PERMEASE-RELATED"/>
    <property type="match status" value="1"/>
</dbReference>
<name>A0A2T2WU65_SULTH</name>
<evidence type="ECO:0000313" key="8">
    <source>
        <dbReference type="EMBL" id="PSR25763.1"/>
    </source>
</evidence>
<evidence type="ECO:0000259" key="7">
    <source>
        <dbReference type="PROSITE" id="PS50850"/>
    </source>
</evidence>
<feature type="transmembrane region" description="Helical" evidence="6">
    <location>
        <begin position="238"/>
        <end position="259"/>
    </location>
</feature>
<dbReference type="EMBL" id="PXYX01000025">
    <property type="protein sequence ID" value="PSR25763.1"/>
    <property type="molecule type" value="Genomic_DNA"/>
</dbReference>
<feature type="transmembrane region" description="Helical" evidence="6">
    <location>
        <begin position="271"/>
        <end position="291"/>
    </location>
</feature>